<feature type="region of interest" description="Disordered" evidence="1">
    <location>
        <begin position="58"/>
        <end position="93"/>
    </location>
</feature>
<reference evidence="2 3" key="1">
    <citation type="journal article" date="2019" name="Sci. Rep.">
        <title>Orb-weaving spider Araneus ventricosus genome elucidates the spidroin gene catalogue.</title>
        <authorList>
            <person name="Kono N."/>
            <person name="Nakamura H."/>
            <person name="Ohtoshi R."/>
            <person name="Moran D.A.P."/>
            <person name="Shinohara A."/>
            <person name="Yoshida Y."/>
            <person name="Fujiwara M."/>
            <person name="Mori M."/>
            <person name="Tomita M."/>
            <person name="Arakawa K."/>
        </authorList>
    </citation>
    <scope>NUCLEOTIDE SEQUENCE [LARGE SCALE GENOMIC DNA]</scope>
</reference>
<dbReference type="Proteomes" id="UP000499080">
    <property type="component" value="Unassembled WGS sequence"/>
</dbReference>
<name>A0A4Y2IRZ9_ARAVE</name>
<comment type="caution">
    <text evidence="2">The sequence shown here is derived from an EMBL/GenBank/DDBJ whole genome shotgun (WGS) entry which is preliminary data.</text>
</comment>
<accession>A0A4Y2IRZ9</accession>
<protein>
    <submittedName>
        <fullName evidence="2">Uncharacterized protein</fullName>
    </submittedName>
</protein>
<evidence type="ECO:0000313" key="3">
    <source>
        <dbReference type="Proteomes" id="UP000499080"/>
    </source>
</evidence>
<gene>
    <name evidence="2" type="ORF">AVEN_12467_1</name>
</gene>
<evidence type="ECO:0000313" key="2">
    <source>
        <dbReference type="EMBL" id="GBM80537.1"/>
    </source>
</evidence>
<evidence type="ECO:0000256" key="1">
    <source>
        <dbReference type="SAM" id="MobiDB-lite"/>
    </source>
</evidence>
<keyword evidence="3" id="KW-1185">Reference proteome</keyword>
<organism evidence="2 3">
    <name type="scientific">Araneus ventricosus</name>
    <name type="common">Orbweaver spider</name>
    <name type="synonym">Epeira ventricosa</name>
    <dbReference type="NCBI Taxonomy" id="182803"/>
    <lineage>
        <taxon>Eukaryota</taxon>
        <taxon>Metazoa</taxon>
        <taxon>Ecdysozoa</taxon>
        <taxon>Arthropoda</taxon>
        <taxon>Chelicerata</taxon>
        <taxon>Arachnida</taxon>
        <taxon>Araneae</taxon>
        <taxon>Araneomorphae</taxon>
        <taxon>Entelegynae</taxon>
        <taxon>Araneoidea</taxon>
        <taxon>Araneidae</taxon>
        <taxon>Araneus</taxon>
    </lineage>
</organism>
<dbReference type="AlphaFoldDB" id="A0A4Y2IRZ9"/>
<sequence>MEILPFTFSLHALPAAPSMANWRTPPILYGNRESTSNRPTPAESTLCKKKRSVWVSGRPILGGEKETEREKVRNVREGRHRMRKKIKEAGNAL</sequence>
<feature type="compositionally biased region" description="Basic and acidic residues" evidence="1">
    <location>
        <begin position="63"/>
        <end position="77"/>
    </location>
</feature>
<dbReference type="EMBL" id="BGPR01002890">
    <property type="protein sequence ID" value="GBM80537.1"/>
    <property type="molecule type" value="Genomic_DNA"/>
</dbReference>
<proteinExistence type="predicted"/>